<dbReference type="UniPathway" id="UPA00159">
    <property type="reaction ID" value="UER00277"/>
</dbReference>
<dbReference type="GO" id="GO:0005737">
    <property type="term" value="C:cytoplasm"/>
    <property type="evidence" value="ECO:0007669"/>
    <property type="project" value="TreeGrafter"/>
</dbReference>
<evidence type="ECO:0000256" key="6">
    <source>
        <dbReference type="ARBA" id="ARBA00022962"/>
    </source>
</evidence>
<dbReference type="InterPro" id="IPR033828">
    <property type="entry name" value="GATase1_CTP_Synthase"/>
</dbReference>
<sequence>MKYVFVTGGVISGVGKGIIASSTGLLLKALGQRVTMIKIDPYINVDAGTMAPTEHGEVFVLADGGEVDLDLGNYERYLNITLSRDHSITTGKMYQHIIQRAGDFLGQTVQVIPHLTDAIEQWIIRVAKIPVDDSGEAPQVSVIELGGTLGDIENAPFAEALKQLRVSAGPGNVVHTHVSYIPIVVGGEQKTKPTQQSIRVVRDAGLYPDMVFVLLRRVQADPRLQVACRCQNELHEDTIKKIAQHCQLNRDQVLAVHDVPSTYLVPALLESQGLSKSLTRLLGLESGNQAINMTEGAMMWKAWKAATSVRDESSLSANLPTVSIALVGKYTSFIDSYMSLMRSLEHAAMTCRRKLKLELVDASKLGPAARATDPAEHEKACKLVREAAGILVPGGFGTRGTEGMIAAIRWARENRVPFLGICLGMQLAVVEFARHVCGIADATSAEFVTDAEDNTKGRDDVIVYMPELDRSQLGGTMRLGLRPTHFCSGTEGSKIRRLYAAKKLLFDETVSQGALPSPNSETMPDAEQEPPSELVVQERHRHRYEVNPAYVQTLESCGMRVVGKDETGIRTEVVEINDHPWFVGVQFHPEYTSKVLEPNRCILGFFAASAGCLADLK</sequence>
<dbReference type="FunFam" id="3.40.50.300:FF:000207">
    <property type="entry name" value="CTP synthase"/>
    <property type="match status" value="1"/>
</dbReference>
<dbReference type="GO" id="GO:0003883">
    <property type="term" value="F:CTP synthase activity"/>
    <property type="evidence" value="ECO:0007669"/>
    <property type="project" value="UniProtKB-UniRule"/>
</dbReference>
<evidence type="ECO:0000256" key="9">
    <source>
        <dbReference type="RuleBase" id="RU810713"/>
    </source>
</evidence>
<dbReference type="PROSITE" id="PS51273">
    <property type="entry name" value="GATASE_TYPE_1"/>
    <property type="match status" value="1"/>
</dbReference>
<keyword evidence="4 9" id="KW-0547">Nucleotide-binding</keyword>
<evidence type="ECO:0000313" key="13">
    <source>
        <dbReference type="Proteomes" id="UP000813385"/>
    </source>
</evidence>
<name>A0A8K0T7C8_9PEZI</name>
<dbReference type="EC" id="6.3.4.2" evidence="9"/>
<dbReference type="SUPFAM" id="SSF52540">
    <property type="entry name" value="P-loop containing nucleoside triphosphate hydrolases"/>
    <property type="match status" value="1"/>
</dbReference>
<dbReference type="InterPro" id="IPR029062">
    <property type="entry name" value="Class_I_gatase-like"/>
</dbReference>
<dbReference type="GO" id="GO:0005524">
    <property type="term" value="F:ATP binding"/>
    <property type="evidence" value="ECO:0007669"/>
    <property type="project" value="UniProtKB-KW"/>
</dbReference>
<dbReference type="InterPro" id="IPR017456">
    <property type="entry name" value="CTP_synthase_N"/>
</dbReference>
<dbReference type="GO" id="GO:0042802">
    <property type="term" value="F:identical protein binding"/>
    <property type="evidence" value="ECO:0007669"/>
    <property type="project" value="TreeGrafter"/>
</dbReference>
<keyword evidence="13" id="KW-1185">Reference proteome</keyword>
<evidence type="ECO:0000256" key="7">
    <source>
        <dbReference type="ARBA" id="ARBA00022975"/>
    </source>
</evidence>
<dbReference type="SUPFAM" id="SSF52317">
    <property type="entry name" value="Class I glutamine amidotransferase-like"/>
    <property type="match status" value="1"/>
</dbReference>
<dbReference type="InterPro" id="IPR004468">
    <property type="entry name" value="CTP_synthase"/>
</dbReference>
<dbReference type="NCBIfam" id="NF003792">
    <property type="entry name" value="PRK05380.1"/>
    <property type="match status" value="1"/>
</dbReference>
<dbReference type="Pfam" id="PF00117">
    <property type="entry name" value="GATase"/>
    <property type="match status" value="2"/>
</dbReference>
<dbReference type="Gene3D" id="3.40.50.880">
    <property type="match status" value="1"/>
</dbReference>
<dbReference type="InterPro" id="IPR017926">
    <property type="entry name" value="GATASE"/>
</dbReference>
<dbReference type="AlphaFoldDB" id="A0A8K0T7C8"/>
<evidence type="ECO:0000256" key="5">
    <source>
        <dbReference type="ARBA" id="ARBA00022840"/>
    </source>
</evidence>
<comment type="catalytic activity">
    <reaction evidence="8 9">
        <text>UTP + L-glutamine + ATP + H2O = CTP + L-glutamate + ADP + phosphate + 2 H(+)</text>
        <dbReference type="Rhea" id="RHEA:26426"/>
        <dbReference type="ChEBI" id="CHEBI:15377"/>
        <dbReference type="ChEBI" id="CHEBI:15378"/>
        <dbReference type="ChEBI" id="CHEBI:29985"/>
        <dbReference type="ChEBI" id="CHEBI:30616"/>
        <dbReference type="ChEBI" id="CHEBI:37563"/>
        <dbReference type="ChEBI" id="CHEBI:43474"/>
        <dbReference type="ChEBI" id="CHEBI:46398"/>
        <dbReference type="ChEBI" id="CHEBI:58359"/>
        <dbReference type="ChEBI" id="CHEBI:456216"/>
        <dbReference type="EC" id="6.3.4.2"/>
    </reaction>
</comment>
<dbReference type="PANTHER" id="PTHR11550:SF0">
    <property type="entry name" value="CTP SYNTHASE-RELATED"/>
    <property type="match status" value="1"/>
</dbReference>
<evidence type="ECO:0000256" key="8">
    <source>
        <dbReference type="ARBA" id="ARBA00047781"/>
    </source>
</evidence>
<comment type="pathway">
    <text evidence="1 9">Pyrimidine metabolism; CTP biosynthesis via de novo pathway; CTP from UDP: step 2/2.</text>
</comment>
<keyword evidence="7 9" id="KW-0665">Pyrimidine biosynthesis</keyword>
<evidence type="ECO:0000259" key="11">
    <source>
        <dbReference type="Pfam" id="PF06418"/>
    </source>
</evidence>
<evidence type="ECO:0000313" key="12">
    <source>
        <dbReference type="EMBL" id="KAH7353308.1"/>
    </source>
</evidence>
<dbReference type="Gene3D" id="3.40.50.300">
    <property type="entry name" value="P-loop containing nucleotide triphosphate hydrolases"/>
    <property type="match status" value="1"/>
</dbReference>
<feature type="domain" description="Glutamine amidotransferase" evidence="10">
    <location>
        <begin position="333"/>
        <end position="494"/>
    </location>
</feature>
<dbReference type="GO" id="GO:0044210">
    <property type="term" value="P:'de novo' CTP biosynthetic process"/>
    <property type="evidence" value="ECO:0007669"/>
    <property type="project" value="UniProtKB-UniRule"/>
</dbReference>
<dbReference type="OrthoDB" id="1739076at2759"/>
<evidence type="ECO:0000256" key="3">
    <source>
        <dbReference type="ARBA" id="ARBA00022598"/>
    </source>
</evidence>
<evidence type="ECO:0000259" key="10">
    <source>
        <dbReference type="Pfam" id="PF00117"/>
    </source>
</evidence>
<organism evidence="12 13">
    <name type="scientific">Plectosphaerella cucumerina</name>
    <dbReference type="NCBI Taxonomy" id="40658"/>
    <lineage>
        <taxon>Eukaryota</taxon>
        <taxon>Fungi</taxon>
        <taxon>Dikarya</taxon>
        <taxon>Ascomycota</taxon>
        <taxon>Pezizomycotina</taxon>
        <taxon>Sordariomycetes</taxon>
        <taxon>Hypocreomycetidae</taxon>
        <taxon>Glomerellales</taxon>
        <taxon>Plectosphaerellaceae</taxon>
        <taxon>Plectosphaerella</taxon>
    </lineage>
</organism>
<proteinExistence type="inferred from homology"/>
<comment type="function">
    <text evidence="9">Catalyzes the ATP-dependent amination of UTP to CTP with either L-glutamine or ammonia as the source of nitrogen.</text>
</comment>
<dbReference type="CDD" id="cd01746">
    <property type="entry name" value="GATase1_CTP_Synthase"/>
    <property type="match status" value="1"/>
</dbReference>
<feature type="domain" description="Glutamine amidotransferase" evidence="10">
    <location>
        <begin position="535"/>
        <end position="597"/>
    </location>
</feature>
<evidence type="ECO:0000256" key="1">
    <source>
        <dbReference type="ARBA" id="ARBA00005171"/>
    </source>
</evidence>
<accession>A0A8K0T7C8</accession>
<comment type="caution">
    <text evidence="12">The sequence shown here is derived from an EMBL/GenBank/DDBJ whole genome shotgun (WGS) entry which is preliminary data.</text>
</comment>
<dbReference type="PANTHER" id="PTHR11550">
    <property type="entry name" value="CTP SYNTHASE"/>
    <property type="match status" value="1"/>
</dbReference>
<keyword evidence="5 9" id="KW-0067">ATP-binding</keyword>
<dbReference type="Proteomes" id="UP000813385">
    <property type="component" value="Unassembled WGS sequence"/>
</dbReference>
<dbReference type="InterPro" id="IPR027417">
    <property type="entry name" value="P-loop_NTPase"/>
</dbReference>
<dbReference type="CDD" id="cd03113">
    <property type="entry name" value="CTPS_N"/>
    <property type="match status" value="1"/>
</dbReference>
<comment type="similarity">
    <text evidence="2 9">Belongs to the CTP synthase family.</text>
</comment>
<evidence type="ECO:0000256" key="4">
    <source>
        <dbReference type="ARBA" id="ARBA00022741"/>
    </source>
</evidence>
<evidence type="ECO:0000256" key="2">
    <source>
        <dbReference type="ARBA" id="ARBA00007533"/>
    </source>
</evidence>
<protein>
    <recommendedName>
        <fullName evidence="9">CTP synthase</fullName>
        <ecNumber evidence="9">6.3.4.2</ecNumber>
    </recommendedName>
    <alternativeName>
        <fullName evidence="9">UTP--ammonia ligase</fullName>
    </alternativeName>
</protein>
<dbReference type="GO" id="GO:0097268">
    <property type="term" value="C:cytoophidium"/>
    <property type="evidence" value="ECO:0007669"/>
    <property type="project" value="TreeGrafter"/>
</dbReference>
<dbReference type="GO" id="GO:0019856">
    <property type="term" value="P:pyrimidine nucleobase biosynthetic process"/>
    <property type="evidence" value="ECO:0007669"/>
    <property type="project" value="TreeGrafter"/>
</dbReference>
<reference evidence="12" key="1">
    <citation type="journal article" date="2021" name="Nat. Commun.">
        <title>Genetic determinants of endophytism in the Arabidopsis root mycobiome.</title>
        <authorList>
            <person name="Mesny F."/>
            <person name="Miyauchi S."/>
            <person name="Thiergart T."/>
            <person name="Pickel B."/>
            <person name="Atanasova L."/>
            <person name="Karlsson M."/>
            <person name="Huettel B."/>
            <person name="Barry K.W."/>
            <person name="Haridas S."/>
            <person name="Chen C."/>
            <person name="Bauer D."/>
            <person name="Andreopoulos W."/>
            <person name="Pangilinan J."/>
            <person name="LaButti K."/>
            <person name="Riley R."/>
            <person name="Lipzen A."/>
            <person name="Clum A."/>
            <person name="Drula E."/>
            <person name="Henrissat B."/>
            <person name="Kohler A."/>
            <person name="Grigoriev I.V."/>
            <person name="Martin F.M."/>
            <person name="Hacquard S."/>
        </authorList>
    </citation>
    <scope>NUCLEOTIDE SEQUENCE</scope>
    <source>
        <strain evidence="12">MPI-CAGE-AT-0016</strain>
    </source>
</reference>
<dbReference type="Pfam" id="PF06418">
    <property type="entry name" value="CTP_synth_N"/>
    <property type="match status" value="1"/>
</dbReference>
<keyword evidence="6 9" id="KW-0315">Glutamine amidotransferase</keyword>
<dbReference type="NCBIfam" id="TIGR00337">
    <property type="entry name" value="PyrG"/>
    <property type="match status" value="1"/>
</dbReference>
<gene>
    <name evidence="12" type="ORF">B0T11DRAFT_331259</name>
</gene>
<dbReference type="EMBL" id="JAGPXD010000005">
    <property type="protein sequence ID" value="KAH7353308.1"/>
    <property type="molecule type" value="Genomic_DNA"/>
</dbReference>
<keyword evidence="3 9" id="KW-0436">Ligase</keyword>
<feature type="domain" description="CTP synthase N-terminal" evidence="11">
    <location>
        <begin position="2"/>
        <end position="283"/>
    </location>
</feature>